<dbReference type="EMBL" id="LVYV01000056">
    <property type="protein sequence ID" value="KZD20377.1"/>
    <property type="molecule type" value="Genomic_DNA"/>
</dbReference>
<protein>
    <recommendedName>
        <fullName evidence="4">SemiSWEET transporter</fullName>
    </recommendedName>
</protein>
<dbReference type="AlphaFoldDB" id="A0A163X3S6"/>
<dbReference type="GO" id="GO:0051119">
    <property type="term" value="F:sugar transmembrane transporter activity"/>
    <property type="evidence" value="ECO:0007669"/>
    <property type="project" value="InterPro"/>
</dbReference>
<dbReference type="Pfam" id="PF03083">
    <property type="entry name" value="MtN3_slv"/>
    <property type="match status" value="1"/>
</dbReference>
<feature type="transmembrane region" description="Helical" evidence="1">
    <location>
        <begin position="6"/>
        <end position="24"/>
    </location>
</feature>
<evidence type="ECO:0000256" key="1">
    <source>
        <dbReference type="SAM" id="Phobius"/>
    </source>
</evidence>
<keyword evidence="1" id="KW-0812">Transmembrane</keyword>
<dbReference type="InterPro" id="IPR004316">
    <property type="entry name" value="SWEET_rpt"/>
</dbReference>
<keyword evidence="1" id="KW-0472">Membrane</keyword>
<proteinExistence type="predicted"/>
<accession>A0A163X3S6</accession>
<feature type="transmembrane region" description="Helical" evidence="1">
    <location>
        <begin position="36"/>
        <end position="55"/>
    </location>
</feature>
<evidence type="ECO:0000313" key="3">
    <source>
        <dbReference type="Proteomes" id="UP000076574"/>
    </source>
</evidence>
<sequence length="91" mass="9648">MSSILPWVGGFAAVLTSLSYIPQVRKALPRSSTKDLSLKMLVVLTSGLGLWIGYGLLKGDWIIVLANSIGCALTATVLGCKIRDIRGEDSA</sequence>
<dbReference type="Proteomes" id="UP000076574">
    <property type="component" value="Unassembled WGS sequence"/>
</dbReference>
<dbReference type="RefSeq" id="WP_068738714.1">
    <property type="nucleotide sequence ID" value="NZ_LVYV01000056.1"/>
</dbReference>
<dbReference type="InterPro" id="IPR047662">
    <property type="entry name" value="SemiSWEET"/>
</dbReference>
<name>A0A163X3S6_9BRAD</name>
<evidence type="ECO:0000313" key="2">
    <source>
        <dbReference type="EMBL" id="KZD20377.1"/>
    </source>
</evidence>
<dbReference type="Gene3D" id="1.20.1280.290">
    <property type="match status" value="1"/>
</dbReference>
<feature type="transmembrane region" description="Helical" evidence="1">
    <location>
        <begin position="61"/>
        <end position="80"/>
    </location>
</feature>
<gene>
    <name evidence="2" type="ORF">A4A58_19250</name>
</gene>
<evidence type="ECO:0008006" key="4">
    <source>
        <dbReference type="Google" id="ProtNLM"/>
    </source>
</evidence>
<reference evidence="2 3" key="1">
    <citation type="submission" date="2016-03" db="EMBL/GenBank/DDBJ databases">
        <title>Microsymbionts genomes from the relict species Vavilovia formosa (Stev.) Fed.</title>
        <authorList>
            <person name="Kopat V."/>
            <person name="Chirak E."/>
            <person name="Kimeklis A."/>
            <person name="Andronov E."/>
        </authorList>
    </citation>
    <scope>NUCLEOTIDE SEQUENCE [LARGE SCALE GENOMIC DNA]</scope>
    <source>
        <strain evidence="2 3">Vaf07</strain>
    </source>
</reference>
<organism evidence="2 3">
    <name type="scientific">Tardiphaga robiniae</name>
    <dbReference type="NCBI Taxonomy" id="943830"/>
    <lineage>
        <taxon>Bacteria</taxon>
        <taxon>Pseudomonadati</taxon>
        <taxon>Pseudomonadota</taxon>
        <taxon>Alphaproteobacteria</taxon>
        <taxon>Hyphomicrobiales</taxon>
        <taxon>Nitrobacteraceae</taxon>
        <taxon>Tardiphaga</taxon>
    </lineage>
</organism>
<keyword evidence="1" id="KW-1133">Transmembrane helix</keyword>
<dbReference type="NCBIfam" id="NF037968">
    <property type="entry name" value="SemiSWEET_2"/>
    <property type="match status" value="1"/>
</dbReference>
<dbReference type="OrthoDB" id="9814012at2"/>
<dbReference type="STRING" id="943830.A4A58_19250"/>
<comment type="caution">
    <text evidence="2">The sequence shown here is derived from an EMBL/GenBank/DDBJ whole genome shotgun (WGS) entry which is preliminary data.</text>
</comment>
<dbReference type="GO" id="GO:0016020">
    <property type="term" value="C:membrane"/>
    <property type="evidence" value="ECO:0007669"/>
    <property type="project" value="InterPro"/>
</dbReference>
<keyword evidence="3" id="KW-1185">Reference proteome</keyword>